<dbReference type="AlphaFoldDB" id="A0A0F9C1F7"/>
<protein>
    <submittedName>
        <fullName evidence="1">Uncharacterized protein</fullName>
    </submittedName>
</protein>
<dbReference type="EMBL" id="LAZR01038241">
    <property type="protein sequence ID" value="KKL20072.1"/>
    <property type="molecule type" value="Genomic_DNA"/>
</dbReference>
<comment type="caution">
    <text evidence="1">The sequence shown here is derived from an EMBL/GenBank/DDBJ whole genome shotgun (WGS) entry which is preliminary data.</text>
</comment>
<sequence length="62" mass="7409">MLVNQENKKVLMDERNTTTSKETKIELIVTQPNGERWLSRTVFEMPTVFHDWKLIYEIAAKR</sequence>
<accession>A0A0F9C1F7</accession>
<gene>
    <name evidence="1" type="ORF">LCGC14_2459150</name>
</gene>
<name>A0A0F9C1F7_9ZZZZ</name>
<organism evidence="1">
    <name type="scientific">marine sediment metagenome</name>
    <dbReference type="NCBI Taxonomy" id="412755"/>
    <lineage>
        <taxon>unclassified sequences</taxon>
        <taxon>metagenomes</taxon>
        <taxon>ecological metagenomes</taxon>
    </lineage>
</organism>
<feature type="non-terminal residue" evidence="1">
    <location>
        <position position="62"/>
    </location>
</feature>
<proteinExistence type="predicted"/>
<reference evidence="1" key="1">
    <citation type="journal article" date="2015" name="Nature">
        <title>Complex archaea that bridge the gap between prokaryotes and eukaryotes.</title>
        <authorList>
            <person name="Spang A."/>
            <person name="Saw J.H."/>
            <person name="Jorgensen S.L."/>
            <person name="Zaremba-Niedzwiedzka K."/>
            <person name="Martijn J."/>
            <person name="Lind A.E."/>
            <person name="van Eijk R."/>
            <person name="Schleper C."/>
            <person name="Guy L."/>
            <person name="Ettema T.J."/>
        </authorList>
    </citation>
    <scope>NUCLEOTIDE SEQUENCE</scope>
</reference>
<evidence type="ECO:0000313" key="1">
    <source>
        <dbReference type="EMBL" id="KKL20072.1"/>
    </source>
</evidence>